<feature type="region of interest" description="Disordered" evidence="1">
    <location>
        <begin position="752"/>
        <end position="797"/>
    </location>
</feature>
<feature type="compositionally biased region" description="Low complexity" evidence="1">
    <location>
        <begin position="143"/>
        <end position="157"/>
    </location>
</feature>
<reference evidence="2 4" key="2">
    <citation type="journal article" date="2018" name="Plant J.">
        <title>The Physcomitrella patens chromosome-scale assembly reveals moss genome structure and evolution.</title>
        <authorList>
            <person name="Lang D."/>
            <person name="Ullrich K.K."/>
            <person name="Murat F."/>
            <person name="Fuchs J."/>
            <person name="Jenkins J."/>
            <person name="Haas F.B."/>
            <person name="Piednoel M."/>
            <person name="Gundlach H."/>
            <person name="Van Bel M."/>
            <person name="Meyberg R."/>
            <person name="Vives C."/>
            <person name="Morata J."/>
            <person name="Symeonidi A."/>
            <person name="Hiss M."/>
            <person name="Muchero W."/>
            <person name="Kamisugi Y."/>
            <person name="Saleh O."/>
            <person name="Blanc G."/>
            <person name="Decker E.L."/>
            <person name="van Gessel N."/>
            <person name="Grimwood J."/>
            <person name="Hayes R.D."/>
            <person name="Graham S.W."/>
            <person name="Gunter L.E."/>
            <person name="McDaniel S.F."/>
            <person name="Hoernstein S.N.W."/>
            <person name="Larsson A."/>
            <person name="Li F.W."/>
            <person name="Perroud P.F."/>
            <person name="Phillips J."/>
            <person name="Ranjan P."/>
            <person name="Rokshar D.S."/>
            <person name="Rothfels C.J."/>
            <person name="Schneider L."/>
            <person name="Shu S."/>
            <person name="Stevenson D.W."/>
            <person name="Thummler F."/>
            <person name="Tillich M."/>
            <person name="Villarreal Aguilar J.C."/>
            <person name="Widiez T."/>
            <person name="Wong G.K."/>
            <person name="Wymore A."/>
            <person name="Zhang Y."/>
            <person name="Zimmer A.D."/>
            <person name="Quatrano R.S."/>
            <person name="Mayer K.F.X."/>
            <person name="Goodstein D."/>
            <person name="Casacuberta J.M."/>
            <person name="Vandepoele K."/>
            <person name="Reski R."/>
            <person name="Cuming A.C."/>
            <person name="Tuskan G.A."/>
            <person name="Maumus F."/>
            <person name="Salse J."/>
            <person name="Schmutz J."/>
            <person name="Rensing S.A."/>
        </authorList>
    </citation>
    <scope>NUCLEOTIDE SEQUENCE [LARGE SCALE GENOMIC DNA]</scope>
    <source>
        <strain evidence="3 4">cv. Gransden 2004</strain>
    </source>
</reference>
<dbReference type="InterPro" id="IPR039319">
    <property type="entry name" value="ELF3-like"/>
</dbReference>
<keyword evidence="4" id="KW-1185">Reference proteome</keyword>
<feature type="region of interest" description="Disordered" evidence="1">
    <location>
        <begin position="364"/>
        <end position="398"/>
    </location>
</feature>
<dbReference type="EMBL" id="ABEU02000007">
    <property type="protein sequence ID" value="PNR51042.1"/>
    <property type="molecule type" value="Genomic_DNA"/>
</dbReference>
<sequence>MPDADDEDLQTKSYRNIKMKGTKDEKADGSKGAGTALFPRLHVAETKKAGPRGPPRNKMALYEQLAVPSRYKQSPMLLPSSGRMVTTPSMTTSIFQPQAQASSYDSRYSYMPMSYMSPTVIPTMAYMPIMNVGLYGVGVGDGAAPTSSRNASSTRSTVVDGTTESQPAPWGGETLSRGNISSGYSKQSLPSRKGKEDDDFAVPTYSATQARSQTRPSINPPQVPQTLRGGGGDVRKGKELVTDKRSPACSTQLRRTRKERSMEDDASWTSASVECLTASAIDNDVNIQDISNRKVEFGPREREGGQTKLYPVGIGLDIAKGQKADGEQSCANLAKPSDARAAAALPDSVHEDGGLRVVPEQDIFSSQSSENRSGEASEFSQRKRGGSAETESSMLENLPPGSICFRDVVDAFGQQEFWKSQKTIMRQQKLFSRQVFELHRLIEVQHLLAKSPSLSHNLDDVLEAEGDNVPLPSSPVAEVPEIPDFPESSGRLLEREVSRFSEEISRPVSESRSQPLQLPPSITSQQNFNSGAAWQAAPYSSNPYAARISPPYMYVPYPGPCSPGYGVYPMMGAPMSMYGNSGGMQASRFPIWQQPGMSQPWCPQDPTAAAAAAAAAVWYGQQVVPGGPTPTMGVVSLGTNSERLTSSRATRPLQGSNALKGNAWQGEETTDVEVKRSNPVNAVENSGRTKDRGTTENRWDREEPYTSQNNQCGAVPQSGEIQCRDYFTGREETGGGLGQPSDVGRMVEREEHRGEHSCRGGEPFGLGEESAGPKLEKKWPAGARGEEPLRSTGLKRPREVQVSDMSSWFSIMSPAKRIAQQNGVIKVVPRAVSATPESAASILLSIQMERQR</sequence>
<dbReference type="EnsemblPlants" id="Pp3c7_10630V3.2">
    <property type="protein sequence ID" value="Pp3c7_10630V3.2"/>
    <property type="gene ID" value="Pp3c7_10630"/>
</dbReference>
<proteinExistence type="predicted"/>
<feature type="compositionally biased region" description="Basic and acidic residues" evidence="1">
    <location>
        <begin position="687"/>
        <end position="704"/>
    </location>
</feature>
<protein>
    <submittedName>
        <fullName evidence="2 3">Uncharacterized protein</fullName>
    </submittedName>
</protein>
<dbReference type="PANTHER" id="PTHR34281:SF2">
    <property type="entry name" value="PROTEIN EARLY FLOWERING 3"/>
    <property type="match status" value="1"/>
</dbReference>
<gene>
    <name evidence="3" type="primary">LOC112284611</name>
    <name evidence="2" type="ORF">PHYPA_010228</name>
</gene>
<dbReference type="PANTHER" id="PTHR34281">
    <property type="entry name" value="PROTEIN EARLY FLOWERING 3"/>
    <property type="match status" value="1"/>
</dbReference>
<reference evidence="2 4" key="1">
    <citation type="journal article" date="2008" name="Science">
        <title>The Physcomitrella genome reveals evolutionary insights into the conquest of land by plants.</title>
        <authorList>
            <person name="Rensing S."/>
            <person name="Lang D."/>
            <person name="Zimmer A."/>
            <person name="Terry A."/>
            <person name="Salamov A."/>
            <person name="Shapiro H."/>
            <person name="Nishiyama T."/>
            <person name="Perroud P.-F."/>
            <person name="Lindquist E."/>
            <person name="Kamisugi Y."/>
            <person name="Tanahashi T."/>
            <person name="Sakakibara K."/>
            <person name="Fujita T."/>
            <person name="Oishi K."/>
            <person name="Shin-I T."/>
            <person name="Kuroki Y."/>
            <person name="Toyoda A."/>
            <person name="Suzuki Y."/>
            <person name="Hashimoto A."/>
            <person name="Yamaguchi K."/>
            <person name="Sugano A."/>
            <person name="Kohara Y."/>
            <person name="Fujiyama A."/>
            <person name="Anterola A."/>
            <person name="Aoki S."/>
            <person name="Ashton N."/>
            <person name="Barbazuk W.B."/>
            <person name="Barker E."/>
            <person name="Bennetzen J."/>
            <person name="Bezanilla M."/>
            <person name="Blankenship R."/>
            <person name="Cho S.H."/>
            <person name="Dutcher S."/>
            <person name="Estelle M."/>
            <person name="Fawcett J.A."/>
            <person name="Gundlach H."/>
            <person name="Hanada K."/>
            <person name="Heyl A."/>
            <person name="Hicks K.A."/>
            <person name="Hugh J."/>
            <person name="Lohr M."/>
            <person name="Mayer K."/>
            <person name="Melkozernov A."/>
            <person name="Murata T."/>
            <person name="Nelson D."/>
            <person name="Pils B."/>
            <person name="Prigge M."/>
            <person name="Reiss B."/>
            <person name="Renner T."/>
            <person name="Rombauts S."/>
            <person name="Rushton P."/>
            <person name="Sanderfoot A."/>
            <person name="Schween G."/>
            <person name="Shiu S.-H."/>
            <person name="Stueber K."/>
            <person name="Theodoulou F.L."/>
            <person name="Tu H."/>
            <person name="Van de Peer Y."/>
            <person name="Verrier P.J."/>
            <person name="Waters E."/>
            <person name="Wood A."/>
            <person name="Yang L."/>
            <person name="Cove D."/>
            <person name="Cuming A."/>
            <person name="Hasebe M."/>
            <person name="Lucas S."/>
            <person name="Mishler D.B."/>
            <person name="Reski R."/>
            <person name="Grigoriev I."/>
            <person name="Quatrano R.S."/>
            <person name="Boore J.L."/>
        </authorList>
    </citation>
    <scope>NUCLEOTIDE SEQUENCE [LARGE SCALE GENOMIC DNA]</scope>
    <source>
        <strain evidence="3 4">cv. Gransden 2004</strain>
    </source>
</reference>
<feature type="region of interest" description="Disordered" evidence="1">
    <location>
        <begin position="1"/>
        <end position="57"/>
    </location>
</feature>
<dbReference type="RefSeq" id="XP_024380329.1">
    <property type="nucleotide sequence ID" value="XM_024524561.2"/>
</dbReference>
<feature type="compositionally biased region" description="Polar residues" evidence="1">
    <location>
        <begin position="176"/>
        <end position="190"/>
    </location>
</feature>
<dbReference type="Gramene" id="Pp3c7_10630V3.2">
    <property type="protein sequence ID" value="Pp3c7_10630V3.2"/>
    <property type="gene ID" value="Pp3c7_10630"/>
</dbReference>
<evidence type="ECO:0000313" key="2">
    <source>
        <dbReference type="EMBL" id="PNR51042.1"/>
    </source>
</evidence>
<dbReference type="STRING" id="3218.A0A2K1KB94"/>
<organism evidence="2">
    <name type="scientific">Physcomitrium patens</name>
    <name type="common">Spreading-leaved earth moss</name>
    <name type="synonym">Physcomitrella patens</name>
    <dbReference type="NCBI Taxonomy" id="3218"/>
    <lineage>
        <taxon>Eukaryota</taxon>
        <taxon>Viridiplantae</taxon>
        <taxon>Streptophyta</taxon>
        <taxon>Embryophyta</taxon>
        <taxon>Bryophyta</taxon>
        <taxon>Bryophytina</taxon>
        <taxon>Bryopsida</taxon>
        <taxon>Funariidae</taxon>
        <taxon>Funariales</taxon>
        <taxon>Funariaceae</taxon>
        <taxon>Physcomitrium</taxon>
    </lineage>
</organism>
<dbReference type="FunCoup" id="A0A2K1KB94">
    <property type="interactions" value="304"/>
</dbReference>
<evidence type="ECO:0000313" key="4">
    <source>
        <dbReference type="Proteomes" id="UP000006727"/>
    </source>
</evidence>
<evidence type="ECO:0000256" key="1">
    <source>
        <dbReference type="SAM" id="MobiDB-lite"/>
    </source>
</evidence>
<dbReference type="Gramene" id="Pp3c7_10630V3.1">
    <property type="protein sequence ID" value="Pp3c7_10630V3.1"/>
    <property type="gene ID" value="Pp3c7_10630"/>
</dbReference>
<dbReference type="GeneID" id="112284611"/>
<dbReference type="AlphaFoldDB" id="A0A2K1KB94"/>
<evidence type="ECO:0000313" key="3">
    <source>
        <dbReference type="EnsemblPlants" id="Pp3c7_10630V3.1"/>
    </source>
</evidence>
<dbReference type="KEGG" id="ppp:112284611"/>
<dbReference type="PaxDb" id="3218-PP1S87_90V6.1"/>
<dbReference type="Proteomes" id="UP000006727">
    <property type="component" value="Chromosome 7"/>
</dbReference>
<name>A0A2K1KB94_PHYPA</name>
<feature type="region of interest" description="Disordered" evidence="1">
    <location>
        <begin position="682"/>
        <end position="717"/>
    </location>
</feature>
<feature type="compositionally biased region" description="Basic and acidic residues" evidence="1">
    <location>
        <begin position="774"/>
        <end position="789"/>
    </location>
</feature>
<dbReference type="EnsemblPlants" id="Pp3c7_10630V3.1">
    <property type="protein sequence ID" value="Pp3c7_10630V3.1"/>
    <property type="gene ID" value="Pp3c7_10630"/>
</dbReference>
<dbReference type="OrthoDB" id="1939092at2759"/>
<feature type="compositionally biased region" description="Polar residues" evidence="1">
    <location>
        <begin position="205"/>
        <end position="217"/>
    </location>
</feature>
<accession>A0A2K1KB94</accession>
<feature type="compositionally biased region" description="Basic and acidic residues" evidence="1">
    <location>
        <begin position="233"/>
        <end position="246"/>
    </location>
</feature>
<feature type="region of interest" description="Disordered" evidence="1">
    <location>
        <begin position="142"/>
        <end position="265"/>
    </location>
</feature>
<reference evidence="3" key="3">
    <citation type="submission" date="2020-12" db="UniProtKB">
        <authorList>
            <consortium name="EnsemblPlants"/>
        </authorList>
    </citation>
    <scope>IDENTIFICATION</scope>
</reference>